<dbReference type="OrthoDB" id="3225333at2"/>
<dbReference type="Proteomes" id="UP000008495">
    <property type="component" value="Unassembled WGS sequence"/>
</dbReference>
<dbReference type="PROSITE" id="PS50847">
    <property type="entry name" value="GRAM_POS_ANCHORING"/>
    <property type="match status" value="1"/>
</dbReference>
<evidence type="ECO:0000256" key="1">
    <source>
        <dbReference type="ARBA" id="ARBA00022512"/>
    </source>
</evidence>
<organism evidence="8 9">
    <name type="scientific">Austwickia chelonae NBRC 105200</name>
    <dbReference type="NCBI Taxonomy" id="1184607"/>
    <lineage>
        <taxon>Bacteria</taxon>
        <taxon>Bacillati</taxon>
        <taxon>Actinomycetota</taxon>
        <taxon>Actinomycetes</taxon>
        <taxon>Micrococcales</taxon>
        <taxon>Dermatophilaceae</taxon>
        <taxon>Austwickia</taxon>
    </lineage>
</organism>
<dbReference type="eggNOG" id="COG1361">
    <property type="taxonomic scope" value="Bacteria"/>
</dbReference>
<keyword evidence="4" id="KW-0572">Peptidoglycan-anchor</keyword>
<feature type="region of interest" description="Disordered" evidence="5">
    <location>
        <begin position="1062"/>
        <end position="1225"/>
    </location>
</feature>
<reference evidence="8 9" key="1">
    <citation type="submission" date="2012-08" db="EMBL/GenBank/DDBJ databases">
        <title>Whole genome shotgun sequence of Austwickia chelonae NBRC 105200.</title>
        <authorList>
            <person name="Yoshida I."/>
            <person name="Hosoyama A."/>
            <person name="Tsuchikane K."/>
            <person name="Katsumata H."/>
            <person name="Ando Y."/>
            <person name="Ohji S."/>
            <person name="Hamada M."/>
            <person name="Tamura T."/>
            <person name="Yamazoe A."/>
            <person name="Yamazaki S."/>
            <person name="Fujita N."/>
        </authorList>
    </citation>
    <scope>NUCLEOTIDE SEQUENCE [LARGE SCALE GENOMIC DNA]</scope>
    <source>
        <strain evidence="8 9">NBRC 105200</strain>
    </source>
</reference>
<comment type="caution">
    <text evidence="8">The sequence shown here is derived from an EMBL/GenBank/DDBJ whole genome shotgun (WGS) entry which is preliminary data.</text>
</comment>
<feature type="compositionally biased region" description="Pro residues" evidence="5">
    <location>
        <begin position="1064"/>
        <end position="1099"/>
    </location>
</feature>
<evidence type="ECO:0000256" key="2">
    <source>
        <dbReference type="ARBA" id="ARBA00022525"/>
    </source>
</evidence>
<gene>
    <name evidence="8" type="ORF">AUCHE_08_01240</name>
</gene>
<evidence type="ECO:0000256" key="5">
    <source>
        <dbReference type="SAM" id="MobiDB-lite"/>
    </source>
</evidence>
<feature type="compositionally biased region" description="Pro residues" evidence="5">
    <location>
        <begin position="1146"/>
        <end position="1160"/>
    </location>
</feature>
<keyword evidence="2" id="KW-0964">Secreted</keyword>
<dbReference type="InterPro" id="IPR055354">
    <property type="entry name" value="DUF7507"/>
</dbReference>
<keyword evidence="3" id="KW-0732">Signal</keyword>
<dbReference type="Pfam" id="PF24346">
    <property type="entry name" value="DUF7507"/>
    <property type="match status" value="1"/>
</dbReference>
<sequence>MRSHTSGRLRRWTVVVLSAMLAALHLVGAVLAGKTAHASAPEWPYNFTSARGTPDGPRPLASTSITISPQLVAVGSTVTYTATVNVKAAPSGAPITDVICVLTSDPNALFTSMAATVTDVNGVATPVTMKSYNGGQQGYLEWNGGTAPAGPFIVTATGKVTGGTPGQALGGQSNVHAFSTVPADWYPSTRTVFIGGGSGYVDHSFYFTSGGRGYGTWLAGLTLGGSGYAWTGDLQVYASSTTAGTSTHMDRIQTAYIRRAPLSTTYYPSRVLVPSSYDDPNAIYDTLLQYPYDPNTSTGDTWVPDGTTITVRRYFSGYSSTRKLYHHIDSGDIAPRTDVVASTRAWITGNPAMKVTPQTGSSTAPGPAVPPGITPVTYTVTNTGDQQLGALTLADPAASGITCQAATLAPGVSTTCQGTATVSSGSTLTLAPRATATPVFGSGAPAPPALTVTATSYIHAPGLTLRTTVNGDDAGNSGSRLSVPPGEPYTVTYYLTNTGQATLTEVTVTDRSHGTDTVVPGCPNSIPAGATLTCTKQESAPTGGAVSVDENTTATANDEGVAVSGQDTSYLVTGTIVGMTISATVNGTETPPYPGTPVAEGSAVNVVYTVKNTSNVVVTDLAAQIDNGSAPTCADTSLQPGQSTTCTATVTVTASNPLDRTTTVRGSADGTPVQVSKRVLAYVPTIGLSTEVKNPADGTWASVDSAPGTPVPAGAQLELRYVVRNTSPADLAMVTVTGTDAVGLSCPRTTLAAGGGELLCTARATASVDGGVTATYAGAVSAVPSGYNAPQAADSDTAVTTTVPVTSITTALLVDGTPIGNSTEVDPEATTRIEVMVTNTGNVPLSGVHVGADTSFLSSAGNTVTGTPTLTCQTTTLAAGASTRCVGELKAPFVPGTMTLTTRTGAEPQTPSGVEPPALSTVVDTGSFSVHAMPSVTIRTDVVTPSGPKPADDRPGEIFPRAARAGLLYVIRNTGNVPLTFTVSGAALPTGGVPDCGGATTLPAWTGSGAHPSVTCTADSEALQESQSVDAFGTVHAVYTPSAGQAVNVTSSDSAWITAAAEPLPGPITGPNPAPVPSPEPSLPSPSTGPSPSVPPAPSPTGTVTTSPDPVPSRLIVRPPSDAPTFEPRPDAVPDPVGPSVGPDPVSEPRPGPAPGPVPEFSPSSSGPSSPPSTDRPLAPPSAGPDDGSPDPRPTSPDGRYSSVSDGSARWSSGPGRGRMSGLPETGTSVALVSVAGGLLSGLGLLLLVVGRRRPE</sequence>
<keyword evidence="6" id="KW-0472">Membrane</keyword>
<evidence type="ECO:0000313" key="8">
    <source>
        <dbReference type="EMBL" id="GAB77881.1"/>
    </source>
</evidence>
<dbReference type="AlphaFoldDB" id="K6UM80"/>
<dbReference type="STRING" id="100225.SAMN05421595_0392"/>
<keyword evidence="6" id="KW-1133">Transmembrane helix</keyword>
<protein>
    <recommendedName>
        <fullName evidence="7">Gram-positive cocci surface proteins LPxTG domain-containing protein</fullName>
    </recommendedName>
</protein>
<feature type="domain" description="Gram-positive cocci surface proteins LPxTG" evidence="7">
    <location>
        <begin position="1223"/>
        <end position="1256"/>
    </location>
</feature>
<keyword evidence="6" id="KW-0812">Transmembrane</keyword>
<evidence type="ECO:0000313" key="9">
    <source>
        <dbReference type="Proteomes" id="UP000008495"/>
    </source>
</evidence>
<evidence type="ECO:0000256" key="6">
    <source>
        <dbReference type="SAM" id="Phobius"/>
    </source>
</evidence>
<dbReference type="InterPro" id="IPR019931">
    <property type="entry name" value="LPXTG_anchor"/>
</dbReference>
<keyword evidence="9" id="KW-1185">Reference proteome</keyword>
<evidence type="ECO:0000256" key="3">
    <source>
        <dbReference type="ARBA" id="ARBA00022729"/>
    </source>
</evidence>
<name>K6UM80_9MICO</name>
<feature type="transmembrane region" description="Helical" evidence="6">
    <location>
        <begin position="1230"/>
        <end position="1250"/>
    </location>
</feature>
<accession>K6UM80</accession>
<keyword evidence="1" id="KW-0134">Cell wall</keyword>
<evidence type="ECO:0000256" key="4">
    <source>
        <dbReference type="ARBA" id="ARBA00023088"/>
    </source>
</evidence>
<evidence type="ECO:0000259" key="7">
    <source>
        <dbReference type="PROSITE" id="PS50847"/>
    </source>
</evidence>
<dbReference type="RefSeq" id="WP_006502633.1">
    <property type="nucleotide sequence ID" value="NZ_BAGZ01000008.1"/>
</dbReference>
<proteinExistence type="predicted"/>
<dbReference type="EMBL" id="BAGZ01000008">
    <property type="protein sequence ID" value="GAB77881.1"/>
    <property type="molecule type" value="Genomic_DNA"/>
</dbReference>